<evidence type="ECO:0000313" key="3">
    <source>
        <dbReference type="EMBL" id="SIS44223.1"/>
    </source>
</evidence>
<dbReference type="SUPFAM" id="SSF52266">
    <property type="entry name" value="SGNH hydrolase"/>
    <property type="match status" value="1"/>
</dbReference>
<dbReference type="EMBL" id="FTNY01000005">
    <property type="protein sequence ID" value="SIS44223.1"/>
    <property type="molecule type" value="Genomic_DNA"/>
</dbReference>
<dbReference type="Pfam" id="PF03629">
    <property type="entry name" value="SASA"/>
    <property type="match status" value="1"/>
</dbReference>
<dbReference type="InterPro" id="IPR036514">
    <property type="entry name" value="SGNH_hydro_sf"/>
</dbReference>
<proteinExistence type="predicted"/>
<dbReference type="InterPro" id="IPR005181">
    <property type="entry name" value="SASA"/>
</dbReference>
<dbReference type="PANTHER" id="PTHR31988:SF19">
    <property type="entry name" value="9-O-ACETYL-N-ACETYLNEURAMINIC ACID DEACETYLASE-RELATED"/>
    <property type="match status" value="1"/>
</dbReference>
<feature type="domain" description="Sialate O-acetylesterase" evidence="2">
    <location>
        <begin position="39"/>
        <end position="270"/>
    </location>
</feature>
<keyword evidence="4" id="KW-1185">Reference proteome</keyword>
<sequence length="275" mass="31363">MKKFIPVLLAFFFVHCTNTTDSIEEEVHLLHSKTAAPQYDIFLIAGQSNTHYGIGYDPMIDTVDPDIFQVGRRGALNNKIVVASETLHHWTSNNNKIGFGLTFAKKYKQYLLKPDRKILLVPCGYGGTTIQQWSKNTTLYNDAVKRTLTALNNNPGSSIKGILWHQGEHNVNTTNYTTLLDKFIGDIRRDLNDPNLPIVLGGMVPFWVNRHPSRIAQQEKIKTTPNRVNNSAYADPTFPFEITKLNNSYDHIHFDAKGQRELGLRYFEKYNTLVH</sequence>
<name>A0A1N7J4E9_9FLAO</name>
<keyword evidence="1" id="KW-0378">Hydrolase</keyword>
<accession>A0A1N7J4E9</accession>
<dbReference type="GO" id="GO:0016788">
    <property type="term" value="F:hydrolase activity, acting on ester bonds"/>
    <property type="evidence" value="ECO:0007669"/>
    <property type="project" value="UniProtKB-ARBA"/>
</dbReference>
<dbReference type="AlphaFoldDB" id="A0A1N7J4E9"/>
<evidence type="ECO:0000256" key="1">
    <source>
        <dbReference type="ARBA" id="ARBA00022801"/>
    </source>
</evidence>
<organism evidence="3 4">
    <name type="scientific">Chryseobacterium shigense</name>
    <dbReference type="NCBI Taxonomy" id="297244"/>
    <lineage>
        <taxon>Bacteria</taxon>
        <taxon>Pseudomonadati</taxon>
        <taxon>Bacteroidota</taxon>
        <taxon>Flavobacteriia</taxon>
        <taxon>Flavobacteriales</taxon>
        <taxon>Weeksellaceae</taxon>
        <taxon>Chryseobacterium group</taxon>
        <taxon>Chryseobacterium</taxon>
    </lineage>
</organism>
<dbReference type="PANTHER" id="PTHR31988">
    <property type="entry name" value="ESTERASE, PUTATIVE (DUF303)-RELATED"/>
    <property type="match status" value="1"/>
</dbReference>
<gene>
    <name evidence="3" type="ORF">SAMN05421639_10590</name>
</gene>
<dbReference type="Proteomes" id="UP000186373">
    <property type="component" value="Unassembled WGS sequence"/>
</dbReference>
<reference evidence="4" key="1">
    <citation type="submission" date="2017-01" db="EMBL/GenBank/DDBJ databases">
        <authorList>
            <person name="Varghese N."/>
            <person name="Submissions S."/>
        </authorList>
    </citation>
    <scope>NUCLEOTIDE SEQUENCE [LARGE SCALE GENOMIC DNA]</scope>
    <source>
        <strain evidence="4">DSM 17126</strain>
    </source>
</reference>
<dbReference type="InterPro" id="IPR052940">
    <property type="entry name" value="Carb_Esterase_6"/>
</dbReference>
<evidence type="ECO:0000259" key="2">
    <source>
        <dbReference type="Pfam" id="PF03629"/>
    </source>
</evidence>
<evidence type="ECO:0000313" key="4">
    <source>
        <dbReference type="Proteomes" id="UP000186373"/>
    </source>
</evidence>
<dbReference type="Gene3D" id="3.40.50.1110">
    <property type="entry name" value="SGNH hydrolase"/>
    <property type="match status" value="1"/>
</dbReference>
<dbReference type="RefSeq" id="WP_165789186.1">
    <property type="nucleotide sequence ID" value="NZ_FTNY01000005.1"/>
</dbReference>
<protein>
    <recommendedName>
        <fullName evidence="2">Sialate O-acetylesterase domain-containing protein</fullName>
    </recommendedName>
</protein>